<organism evidence="3 4">
    <name type="scientific">Anaeromonas frigoriresistens</name>
    <dbReference type="NCBI Taxonomy" id="2683708"/>
    <lineage>
        <taxon>Bacteria</taxon>
        <taxon>Bacillati</taxon>
        <taxon>Bacillota</taxon>
        <taxon>Tissierellia</taxon>
        <taxon>Tissierellales</taxon>
        <taxon>Thermohalobacteraceae</taxon>
        <taxon>Anaeromonas</taxon>
    </lineage>
</organism>
<gene>
    <name evidence="3" type="ORF">GOQ27_03220</name>
</gene>
<dbReference type="GO" id="GO:0046914">
    <property type="term" value="F:transition metal ion binding"/>
    <property type="evidence" value="ECO:0007669"/>
    <property type="project" value="InterPro"/>
</dbReference>
<keyword evidence="4" id="KW-1185">Reference proteome</keyword>
<dbReference type="InterPro" id="IPR008988">
    <property type="entry name" value="Transcriptional_repressor_C"/>
</dbReference>
<evidence type="ECO:0000313" key="4">
    <source>
        <dbReference type="Proteomes" id="UP000724672"/>
    </source>
</evidence>
<accession>A0A942Z803</accession>
<dbReference type="AlphaFoldDB" id="A0A942Z803"/>
<name>A0A942Z803_9FIRM</name>
<dbReference type="InterPro" id="IPR038157">
    <property type="entry name" value="FeoA_core_dom"/>
</dbReference>
<evidence type="ECO:0000259" key="2">
    <source>
        <dbReference type="SMART" id="SM00899"/>
    </source>
</evidence>
<keyword evidence="1" id="KW-0408">Iron</keyword>
<protein>
    <submittedName>
        <fullName evidence="3">Ferrous iron transport protein A</fullName>
    </submittedName>
</protein>
<feature type="domain" description="Ferrous iron transporter FeoA-like" evidence="2">
    <location>
        <begin position="1"/>
        <end position="71"/>
    </location>
</feature>
<dbReference type="Pfam" id="PF04023">
    <property type="entry name" value="FeoA"/>
    <property type="match status" value="1"/>
</dbReference>
<evidence type="ECO:0000313" key="3">
    <source>
        <dbReference type="EMBL" id="MBS4537455.1"/>
    </source>
</evidence>
<dbReference type="Gene3D" id="2.30.30.90">
    <property type="match status" value="1"/>
</dbReference>
<proteinExistence type="predicted"/>
<reference evidence="3" key="1">
    <citation type="submission" date="2019-12" db="EMBL/GenBank/DDBJ databases">
        <title>Clostridiaceae gen. nov. sp. nov., isolated from sediment in Xinjiang, China.</title>
        <authorList>
            <person name="Zhang R."/>
        </authorList>
    </citation>
    <scope>NUCLEOTIDE SEQUENCE</scope>
    <source>
        <strain evidence="3">D2Q-11</strain>
    </source>
</reference>
<sequence>MNLSDVNRGDKFKIINIPDPMIRAKTLRFGISEGSTVECIEKIPGGPIVLKKNLQEIAVGRKLANKITVDEIQSKEAVGEAAIAR</sequence>
<dbReference type="InterPro" id="IPR007167">
    <property type="entry name" value="Fe-transptr_FeoA-like"/>
</dbReference>
<comment type="caution">
    <text evidence="3">The sequence shown here is derived from an EMBL/GenBank/DDBJ whole genome shotgun (WGS) entry which is preliminary data.</text>
</comment>
<dbReference type="SMART" id="SM00899">
    <property type="entry name" value="FeoA"/>
    <property type="match status" value="1"/>
</dbReference>
<dbReference type="EMBL" id="WSFT01000016">
    <property type="protein sequence ID" value="MBS4537455.1"/>
    <property type="molecule type" value="Genomic_DNA"/>
</dbReference>
<dbReference type="SUPFAM" id="SSF50037">
    <property type="entry name" value="C-terminal domain of transcriptional repressors"/>
    <property type="match status" value="1"/>
</dbReference>
<dbReference type="RefSeq" id="WP_203365382.1">
    <property type="nucleotide sequence ID" value="NZ_WSFT01000016.1"/>
</dbReference>
<dbReference type="Proteomes" id="UP000724672">
    <property type="component" value="Unassembled WGS sequence"/>
</dbReference>
<evidence type="ECO:0000256" key="1">
    <source>
        <dbReference type="ARBA" id="ARBA00023004"/>
    </source>
</evidence>